<reference evidence="6 7" key="1">
    <citation type="submission" date="2018-12" db="EMBL/GenBank/DDBJ databases">
        <title>The genome of Variovorax gossypii DSM 100435.</title>
        <authorList>
            <person name="Gao J."/>
            <person name="Sun J."/>
        </authorList>
    </citation>
    <scope>NUCLEOTIDE SEQUENCE [LARGE SCALE GENOMIC DNA]</scope>
    <source>
        <strain evidence="6 7">DSM 100435</strain>
    </source>
</reference>
<dbReference type="OrthoDB" id="9780593at2"/>
<dbReference type="AlphaFoldDB" id="A0A431TMP6"/>
<dbReference type="Gene3D" id="1.10.10.10">
    <property type="entry name" value="Winged helix-like DNA-binding domain superfamily/Winged helix DNA-binding domain"/>
    <property type="match status" value="1"/>
</dbReference>
<dbReference type="InterPro" id="IPR001789">
    <property type="entry name" value="Sig_transdc_resp-reg_receiver"/>
</dbReference>
<evidence type="ECO:0000259" key="4">
    <source>
        <dbReference type="PROSITE" id="PS50043"/>
    </source>
</evidence>
<dbReference type="PRINTS" id="PR00038">
    <property type="entry name" value="HTHLUXR"/>
</dbReference>
<evidence type="ECO:0000256" key="3">
    <source>
        <dbReference type="SAM" id="MobiDB-lite"/>
    </source>
</evidence>
<dbReference type="InterPro" id="IPR016032">
    <property type="entry name" value="Sig_transdc_resp-reg_C-effctor"/>
</dbReference>
<dbReference type="RefSeq" id="WP_126470109.1">
    <property type="nucleotide sequence ID" value="NZ_RXOE01000002.1"/>
</dbReference>
<dbReference type="InterPro" id="IPR039420">
    <property type="entry name" value="WalR-like"/>
</dbReference>
<dbReference type="GO" id="GO:0000160">
    <property type="term" value="P:phosphorelay signal transduction system"/>
    <property type="evidence" value="ECO:0007669"/>
    <property type="project" value="InterPro"/>
</dbReference>
<feature type="modified residue" description="4-aspartylphosphate" evidence="2">
    <location>
        <position position="79"/>
    </location>
</feature>
<dbReference type="SMART" id="SM00421">
    <property type="entry name" value="HTH_LUXR"/>
    <property type="match status" value="1"/>
</dbReference>
<evidence type="ECO:0000313" key="6">
    <source>
        <dbReference type="EMBL" id="RTQ34961.1"/>
    </source>
</evidence>
<dbReference type="GO" id="GO:0006355">
    <property type="term" value="P:regulation of DNA-templated transcription"/>
    <property type="evidence" value="ECO:0007669"/>
    <property type="project" value="InterPro"/>
</dbReference>
<dbReference type="SUPFAM" id="SSF52172">
    <property type="entry name" value="CheY-like"/>
    <property type="match status" value="1"/>
</dbReference>
<keyword evidence="2" id="KW-0597">Phosphoprotein</keyword>
<feature type="region of interest" description="Disordered" evidence="3">
    <location>
        <begin position="178"/>
        <end position="205"/>
    </location>
</feature>
<feature type="domain" description="Response regulatory" evidence="5">
    <location>
        <begin position="28"/>
        <end position="144"/>
    </location>
</feature>
<dbReference type="Pfam" id="PF00196">
    <property type="entry name" value="GerE"/>
    <property type="match status" value="1"/>
</dbReference>
<dbReference type="PROSITE" id="PS00622">
    <property type="entry name" value="HTH_LUXR_1"/>
    <property type="match status" value="1"/>
</dbReference>
<keyword evidence="7" id="KW-1185">Reference proteome</keyword>
<dbReference type="InterPro" id="IPR036388">
    <property type="entry name" value="WH-like_DNA-bd_sf"/>
</dbReference>
<protein>
    <submittedName>
        <fullName evidence="6">Response regulator transcription factor</fullName>
    </submittedName>
</protein>
<feature type="compositionally biased region" description="Low complexity" evidence="3">
    <location>
        <begin position="178"/>
        <end position="197"/>
    </location>
</feature>
<name>A0A431TMP6_9BURK</name>
<organism evidence="6 7">
    <name type="scientific">Variovorax gossypii</name>
    <dbReference type="NCBI Taxonomy" id="1679495"/>
    <lineage>
        <taxon>Bacteria</taxon>
        <taxon>Pseudomonadati</taxon>
        <taxon>Pseudomonadota</taxon>
        <taxon>Betaproteobacteria</taxon>
        <taxon>Burkholderiales</taxon>
        <taxon>Comamonadaceae</taxon>
        <taxon>Variovorax</taxon>
    </lineage>
</organism>
<dbReference type="SMART" id="SM00448">
    <property type="entry name" value="REC"/>
    <property type="match status" value="1"/>
</dbReference>
<accession>A0A431TMP6</accession>
<dbReference type="GO" id="GO:0003677">
    <property type="term" value="F:DNA binding"/>
    <property type="evidence" value="ECO:0007669"/>
    <property type="project" value="UniProtKB-KW"/>
</dbReference>
<dbReference type="CDD" id="cd00156">
    <property type="entry name" value="REC"/>
    <property type="match status" value="1"/>
</dbReference>
<evidence type="ECO:0000256" key="2">
    <source>
        <dbReference type="PROSITE-ProRule" id="PRU00169"/>
    </source>
</evidence>
<evidence type="ECO:0000256" key="1">
    <source>
        <dbReference type="ARBA" id="ARBA00023125"/>
    </source>
</evidence>
<dbReference type="InterPro" id="IPR011006">
    <property type="entry name" value="CheY-like_superfamily"/>
</dbReference>
<dbReference type="InterPro" id="IPR000792">
    <property type="entry name" value="Tscrpt_reg_LuxR_C"/>
</dbReference>
<dbReference type="PANTHER" id="PTHR43214:SF43">
    <property type="entry name" value="TWO-COMPONENT RESPONSE REGULATOR"/>
    <property type="match status" value="1"/>
</dbReference>
<comment type="caution">
    <text evidence="6">The sequence shown here is derived from an EMBL/GenBank/DDBJ whole genome shotgun (WGS) entry which is preliminary data.</text>
</comment>
<feature type="domain" description="HTH luxR-type" evidence="4">
    <location>
        <begin position="200"/>
        <end position="265"/>
    </location>
</feature>
<sequence>MEMNIPYTTASARPVPTAAQLYGGVFHAALIVADDSVSADRMRRILCDLAPHRRVVVASGRAEAFNLLAALPYDLVLVDMRLPGNDGVAVLQHVRQAYPRIESVGMSATDDQQLVNAAIAAGAIGYLLTETDDAELGYLLRSIERGGSPMDSRIARRILGSIAASAKARTIEAIRVQGQAPQQQQPHQYQQQQHQQGPDSRLPQGLLSPRELKVLRLIAQGWSNRQIAEAVYLSVNTIEFHAKSIYRKLSVKSRTQAVHEAMQHGLLN</sequence>
<dbReference type="PROSITE" id="PS50043">
    <property type="entry name" value="HTH_LUXR_2"/>
    <property type="match status" value="1"/>
</dbReference>
<dbReference type="PROSITE" id="PS50110">
    <property type="entry name" value="RESPONSE_REGULATORY"/>
    <property type="match status" value="1"/>
</dbReference>
<dbReference type="SUPFAM" id="SSF46894">
    <property type="entry name" value="C-terminal effector domain of the bipartite response regulators"/>
    <property type="match status" value="1"/>
</dbReference>
<dbReference type="Proteomes" id="UP000267418">
    <property type="component" value="Unassembled WGS sequence"/>
</dbReference>
<evidence type="ECO:0000313" key="7">
    <source>
        <dbReference type="Proteomes" id="UP000267418"/>
    </source>
</evidence>
<proteinExistence type="predicted"/>
<dbReference type="CDD" id="cd06170">
    <property type="entry name" value="LuxR_C_like"/>
    <property type="match status" value="1"/>
</dbReference>
<gene>
    <name evidence="6" type="ORF">EJP69_11220</name>
</gene>
<dbReference type="Pfam" id="PF00072">
    <property type="entry name" value="Response_reg"/>
    <property type="match status" value="1"/>
</dbReference>
<evidence type="ECO:0000259" key="5">
    <source>
        <dbReference type="PROSITE" id="PS50110"/>
    </source>
</evidence>
<keyword evidence="1" id="KW-0238">DNA-binding</keyword>
<dbReference type="PANTHER" id="PTHR43214">
    <property type="entry name" value="TWO-COMPONENT RESPONSE REGULATOR"/>
    <property type="match status" value="1"/>
</dbReference>
<dbReference type="Gene3D" id="3.40.50.2300">
    <property type="match status" value="1"/>
</dbReference>
<dbReference type="EMBL" id="RXOE01000002">
    <property type="protein sequence ID" value="RTQ34961.1"/>
    <property type="molecule type" value="Genomic_DNA"/>
</dbReference>